<dbReference type="EMBL" id="AGRW01000037">
    <property type="protein sequence ID" value="EIC02543.1"/>
    <property type="molecule type" value="Genomic_DNA"/>
</dbReference>
<evidence type="ECO:0000313" key="3">
    <source>
        <dbReference type="Proteomes" id="UP000003571"/>
    </source>
</evidence>
<dbReference type="InterPro" id="IPR000182">
    <property type="entry name" value="GNAT_dom"/>
</dbReference>
<evidence type="ECO:0000313" key="2">
    <source>
        <dbReference type="EMBL" id="EIC02543.1"/>
    </source>
</evidence>
<name>H7EIL5_9SPIR</name>
<dbReference type="RefSeq" id="WP_002702851.1">
    <property type="nucleotide sequence ID" value="NZ_AGRW01000037.1"/>
</dbReference>
<keyword evidence="2" id="KW-0808">Transferase</keyword>
<accession>H7EIL5</accession>
<dbReference type="Pfam" id="PF00583">
    <property type="entry name" value="Acetyltransf_1"/>
    <property type="match status" value="1"/>
</dbReference>
<sequence length="291" mass="32235">MLVLSLGKNPKAAVIDAVVKFLLPYEKNCVSLVDRIGRREVGIFCILGSSREILGVFSYSSGGQILHCIPDSVRRYDEYLALLRIYFSTFDLSGLFSVIGDESGTNLILSAIYLATRKLPSSSQSFLLMEHIPGTESAGSGLKIRDGRMRSVCAGTCSINLLDPLMVLQESYEREEVLLDNQRFNPLASKFIMKKAISENNVYAAFFDNRIVAKGAINATGLNCVQLGGVFTVPSFRKNGFAEFLIKRIVAEKRAAGKRVVLFVKPKNIAARTLYKRCGFSDFGTFKISYY</sequence>
<dbReference type="PROSITE" id="PS51186">
    <property type="entry name" value="GNAT"/>
    <property type="match status" value="1"/>
</dbReference>
<dbReference type="SUPFAM" id="SSF55729">
    <property type="entry name" value="Acyl-CoA N-acyltransferases (Nat)"/>
    <property type="match status" value="1"/>
</dbReference>
<dbReference type="OrthoDB" id="9796919at2"/>
<dbReference type="InterPro" id="IPR016181">
    <property type="entry name" value="Acyl_CoA_acyltransferase"/>
</dbReference>
<dbReference type="STRING" id="907348.TresaDRAFT_2421"/>
<gene>
    <name evidence="2" type="ORF">TresaDRAFT_2421</name>
</gene>
<comment type="caution">
    <text evidence="2">The sequence shown here is derived from an EMBL/GenBank/DDBJ whole genome shotgun (WGS) entry which is preliminary data.</text>
</comment>
<organism evidence="2 3">
    <name type="scientific">Treponema saccharophilum DSM 2985</name>
    <dbReference type="NCBI Taxonomy" id="907348"/>
    <lineage>
        <taxon>Bacteria</taxon>
        <taxon>Pseudomonadati</taxon>
        <taxon>Spirochaetota</taxon>
        <taxon>Spirochaetia</taxon>
        <taxon>Spirochaetales</taxon>
        <taxon>Treponemataceae</taxon>
        <taxon>Treponema</taxon>
    </lineage>
</organism>
<evidence type="ECO:0000259" key="1">
    <source>
        <dbReference type="PROSITE" id="PS51186"/>
    </source>
</evidence>
<dbReference type="PATRIC" id="fig|907348.3.peg.665"/>
<dbReference type="eggNOG" id="COG3393">
    <property type="taxonomic scope" value="Bacteria"/>
</dbReference>
<reference evidence="2 3" key="1">
    <citation type="submission" date="2011-09" db="EMBL/GenBank/DDBJ databases">
        <title>The draft genome of Treponema saccharophilum DSM 2985.</title>
        <authorList>
            <consortium name="US DOE Joint Genome Institute (JGI-PGF)"/>
            <person name="Lucas S."/>
            <person name="Copeland A."/>
            <person name="Lapidus A."/>
            <person name="Glavina del Rio T."/>
            <person name="Dalin E."/>
            <person name="Tice H."/>
            <person name="Bruce D."/>
            <person name="Goodwin L."/>
            <person name="Pitluck S."/>
            <person name="Peters L."/>
            <person name="Kyrpides N."/>
            <person name="Mavromatis K."/>
            <person name="Ivanova N."/>
            <person name="Markowitz V."/>
            <person name="Cheng J.-F."/>
            <person name="Hugenholtz P."/>
            <person name="Woyke T."/>
            <person name="Wu D."/>
            <person name="Gronow S."/>
            <person name="Wellnitz S."/>
            <person name="Brambilla E."/>
            <person name="Klenk H.-P."/>
            <person name="Eisen J.A."/>
        </authorList>
    </citation>
    <scope>NUCLEOTIDE SEQUENCE [LARGE SCALE GENOMIC DNA]</scope>
    <source>
        <strain evidence="2 3">DSM 2985</strain>
    </source>
</reference>
<dbReference type="Proteomes" id="UP000003571">
    <property type="component" value="Unassembled WGS sequence"/>
</dbReference>
<feature type="domain" description="N-acetyltransferase" evidence="1">
    <location>
        <begin position="163"/>
        <end position="291"/>
    </location>
</feature>
<keyword evidence="3" id="KW-1185">Reference proteome</keyword>
<protein>
    <submittedName>
        <fullName evidence="2">GCN5-related N-acetyltransferase</fullName>
    </submittedName>
</protein>
<dbReference type="AlphaFoldDB" id="H7EIL5"/>
<dbReference type="GO" id="GO:0016747">
    <property type="term" value="F:acyltransferase activity, transferring groups other than amino-acyl groups"/>
    <property type="evidence" value="ECO:0007669"/>
    <property type="project" value="InterPro"/>
</dbReference>
<proteinExistence type="predicted"/>
<dbReference type="Gene3D" id="3.40.630.30">
    <property type="match status" value="1"/>
</dbReference>